<dbReference type="Proteomes" id="UP000709437">
    <property type="component" value="Unassembled WGS sequence"/>
</dbReference>
<dbReference type="GeneID" id="99622241"/>
<evidence type="ECO:0000256" key="1">
    <source>
        <dbReference type="SAM" id="MobiDB-lite"/>
    </source>
</evidence>
<accession>A0A9Q2W1V3</accession>
<proteinExistence type="predicted"/>
<feature type="region of interest" description="Disordered" evidence="1">
    <location>
        <begin position="1"/>
        <end position="113"/>
    </location>
</feature>
<organism evidence="2 3">
    <name type="scientific">Curtobacterium flaccumfaciens pv. flaccumfaciens</name>
    <dbReference type="NCBI Taxonomy" id="138532"/>
    <lineage>
        <taxon>Bacteria</taxon>
        <taxon>Bacillati</taxon>
        <taxon>Actinomycetota</taxon>
        <taxon>Actinomycetes</taxon>
        <taxon>Micrococcales</taxon>
        <taxon>Microbacteriaceae</taxon>
        <taxon>Curtobacterium</taxon>
    </lineage>
</organism>
<gene>
    <name evidence="2" type="ORF">KK103_03760</name>
</gene>
<dbReference type="EMBL" id="JAHEWX010000003">
    <property type="protein sequence ID" value="MBT1540865.1"/>
    <property type="molecule type" value="Genomic_DNA"/>
</dbReference>
<reference evidence="2" key="1">
    <citation type="submission" date="2021-05" db="EMBL/GenBank/DDBJ databases">
        <title>Whole genome sequence of Curtobacterium flaccumfaciens pv. flaccumfaciens strain CFBP 3417.</title>
        <authorList>
            <person name="Osdaghi E."/>
            <person name="Taghouti G."/>
            <person name="Portier P."/>
            <person name="Fazliarab A."/>
            <person name="Taghavi S.M."/>
            <person name="Briand M."/>
            <person name="Le-Saux M."/>
            <person name="Jacques M.-A."/>
        </authorList>
    </citation>
    <scope>NUCLEOTIDE SEQUENCE</scope>
    <source>
        <strain evidence="2">CFBP 3417</strain>
    </source>
</reference>
<name>A0A9Q2W1V3_9MICO</name>
<evidence type="ECO:0000313" key="3">
    <source>
        <dbReference type="Proteomes" id="UP000709437"/>
    </source>
</evidence>
<feature type="compositionally biased region" description="Acidic residues" evidence="1">
    <location>
        <begin position="60"/>
        <end position="80"/>
    </location>
</feature>
<sequence length="113" mass="12082">MTERGNTTHRPELDEQLAHEAQSIVQGHGSNAHVEEFRQSEPVPDDTDGPETVAASGYDGELEGELQDDTTDVLPEDDADRADPLPTGEGDGADATVYRTETREGSTDGSDAE</sequence>
<evidence type="ECO:0000313" key="2">
    <source>
        <dbReference type="EMBL" id="MBT1540865.1"/>
    </source>
</evidence>
<dbReference type="RefSeq" id="WP_017886403.1">
    <property type="nucleotide sequence ID" value="NZ_JAHEWX010000003.1"/>
</dbReference>
<feature type="compositionally biased region" description="Basic and acidic residues" evidence="1">
    <location>
        <begin position="9"/>
        <end position="18"/>
    </location>
</feature>
<dbReference type="AlphaFoldDB" id="A0A9Q2W1V3"/>
<protein>
    <submittedName>
        <fullName evidence="2">Uncharacterized protein</fullName>
    </submittedName>
</protein>
<comment type="caution">
    <text evidence="2">The sequence shown here is derived from an EMBL/GenBank/DDBJ whole genome shotgun (WGS) entry which is preliminary data.</text>
</comment>